<name>A0AAF3FD61_9BILA</name>
<dbReference type="Gene3D" id="1.20.1070.10">
    <property type="entry name" value="Rhodopsin 7-helix transmembrane proteins"/>
    <property type="match status" value="1"/>
</dbReference>
<evidence type="ECO:0000256" key="8">
    <source>
        <dbReference type="ARBA" id="ARBA00023224"/>
    </source>
</evidence>
<keyword evidence="4 9" id="KW-1133">Transmembrane helix</keyword>
<proteinExistence type="predicted"/>
<accession>A0AAF3FD61</accession>
<feature type="transmembrane region" description="Helical" evidence="9">
    <location>
        <begin position="296"/>
        <end position="316"/>
    </location>
</feature>
<evidence type="ECO:0000256" key="2">
    <source>
        <dbReference type="ARBA" id="ARBA00022475"/>
    </source>
</evidence>
<protein>
    <recommendedName>
        <fullName evidence="10">G-protein coupled receptors family 1 profile domain-containing protein</fullName>
    </recommendedName>
</protein>
<dbReference type="Proteomes" id="UP000887575">
    <property type="component" value="Unassembled WGS sequence"/>
</dbReference>
<dbReference type="GO" id="GO:0005886">
    <property type="term" value="C:plasma membrane"/>
    <property type="evidence" value="ECO:0007669"/>
    <property type="project" value="UniProtKB-SubCell"/>
</dbReference>
<keyword evidence="5" id="KW-0297">G-protein coupled receptor</keyword>
<feature type="transmembrane region" description="Helical" evidence="9">
    <location>
        <begin position="336"/>
        <end position="362"/>
    </location>
</feature>
<feature type="transmembrane region" description="Helical" evidence="9">
    <location>
        <begin position="207"/>
        <end position="232"/>
    </location>
</feature>
<dbReference type="PANTHER" id="PTHR24229">
    <property type="entry name" value="NEUROPEPTIDES RECEPTOR"/>
    <property type="match status" value="1"/>
</dbReference>
<keyword evidence="6 9" id="KW-0472">Membrane</keyword>
<evidence type="ECO:0000256" key="5">
    <source>
        <dbReference type="ARBA" id="ARBA00023040"/>
    </source>
</evidence>
<dbReference type="InterPro" id="IPR017452">
    <property type="entry name" value="GPCR_Rhodpsn_7TM"/>
</dbReference>
<feature type="transmembrane region" description="Helical" evidence="9">
    <location>
        <begin position="167"/>
        <end position="187"/>
    </location>
</feature>
<dbReference type="PRINTS" id="PR00237">
    <property type="entry name" value="GPCRRHODOPSN"/>
</dbReference>
<comment type="subcellular location">
    <subcellularLocation>
        <location evidence="1">Cell membrane</location>
        <topology evidence="1">Multi-pass membrane protein</topology>
    </subcellularLocation>
</comment>
<evidence type="ECO:0000313" key="12">
    <source>
        <dbReference type="WBParaSite" id="MBELARI_LOCUS4920.2"/>
    </source>
</evidence>
<feature type="transmembrane region" description="Helical" evidence="9">
    <location>
        <begin position="78"/>
        <end position="100"/>
    </location>
</feature>
<reference evidence="12" key="1">
    <citation type="submission" date="2024-02" db="UniProtKB">
        <authorList>
            <consortium name="WormBaseParasite"/>
        </authorList>
    </citation>
    <scope>IDENTIFICATION</scope>
</reference>
<keyword evidence="2" id="KW-1003">Cell membrane</keyword>
<dbReference type="SUPFAM" id="SSF81321">
    <property type="entry name" value="Family A G protein-coupled receptor-like"/>
    <property type="match status" value="1"/>
</dbReference>
<dbReference type="GO" id="GO:0043005">
    <property type="term" value="C:neuron projection"/>
    <property type="evidence" value="ECO:0007669"/>
    <property type="project" value="TreeGrafter"/>
</dbReference>
<feature type="transmembrane region" description="Helical" evidence="9">
    <location>
        <begin position="126"/>
        <end position="147"/>
    </location>
</feature>
<evidence type="ECO:0000256" key="4">
    <source>
        <dbReference type="ARBA" id="ARBA00022989"/>
    </source>
</evidence>
<evidence type="ECO:0000259" key="10">
    <source>
        <dbReference type="PROSITE" id="PS50262"/>
    </source>
</evidence>
<keyword evidence="7" id="KW-0675">Receptor</keyword>
<keyword evidence="3 9" id="KW-0812">Transmembrane</keyword>
<dbReference type="Pfam" id="PF00001">
    <property type="entry name" value="7tm_1"/>
    <property type="match status" value="1"/>
</dbReference>
<feature type="transmembrane region" description="Helical" evidence="9">
    <location>
        <begin position="42"/>
        <end position="66"/>
    </location>
</feature>
<dbReference type="InterPro" id="IPR000276">
    <property type="entry name" value="GPCR_Rhodpsn"/>
</dbReference>
<dbReference type="AlphaFoldDB" id="A0AAF3FD61"/>
<dbReference type="WBParaSite" id="MBELARI_LOCUS4920.2">
    <property type="protein sequence ID" value="MBELARI_LOCUS4920.2"/>
    <property type="gene ID" value="MBELARI_LOCUS4920"/>
</dbReference>
<keyword evidence="8" id="KW-0807">Transducer</keyword>
<dbReference type="PROSITE" id="PS50262">
    <property type="entry name" value="G_PROTEIN_RECEP_F1_2"/>
    <property type="match status" value="1"/>
</dbReference>
<evidence type="ECO:0000256" key="9">
    <source>
        <dbReference type="SAM" id="Phobius"/>
    </source>
</evidence>
<evidence type="ECO:0000256" key="6">
    <source>
        <dbReference type="ARBA" id="ARBA00023136"/>
    </source>
</evidence>
<evidence type="ECO:0000313" key="11">
    <source>
        <dbReference type="Proteomes" id="UP000887575"/>
    </source>
</evidence>
<dbReference type="GO" id="GO:0004930">
    <property type="term" value="F:G protein-coupled receptor activity"/>
    <property type="evidence" value="ECO:0007669"/>
    <property type="project" value="UniProtKB-KW"/>
</dbReference>
<evidence type="ECO:0000256" key="3">
    <source>
        <dbReference type="ARBA" id="ARBA00022692"/>
    </source>
</evidence>
<keyword evidence="11" id="KW-1185">Reference proteome</keyword>
<organism evidence="11 12">
    <name type="scientific">Mesorhabditis belari</name>
    <dbReference type="NCBI Taxonomy" id="2138241"/>
    <lineage>
        <taxon>Eukaryota</taxon>
        <taxon>Metazoa</taxon>
        <taxon>Ecdysozoa</taxon>
        <taxon>Nematoda</taxon>
        <taxon>Chromadorea</taxon>
        <taxon>Rhabditida</taxon>
        <taxon>Rhabditina</taxon>
        <taxon>Rhabditomorpha</taxon>
        <taxon>Rhabditoidea</taxon>
        <taxon>Rhabditidae</taxon>
        <taxon>Mesorhabditinae</taxon>
        <taxon>Mesorhabditis</taxon>
    </lineage>
</organism>
<evidence type="ECO:0000256" key="1">
    <source>
        <dbReference type="ARBA" id="ARBA00004651"/>
    </source>
</evidence>
<dbReference type="PANTHER" id="PTHR24229:SF96">
    <property type="entry name" value="G-PROTEIN COUPLED RECEPTORS FAMILY 1 PROFILE DOMAIN-CONTAINING PROTEIN"/>
    <property type="match status" value="1"/>
</dbReference>
<sequence length="393" mass="46161">MEIATIVAKNESDRLFSNFSFYSNQTIYINGYVQQERTILELIYYLYMPFCVIIGLTGNCMVWVLIRSNRILSKLPTNMYLLCLAAMSSVFLISLFIFWLDEVTYYYFDDIVQTPLFKNTKFSCKIVTFIAHYCDFCSVWLIVLVGFERLILLHRRCRSLSIERAKAQILVLMGTMFICNSWILYVADVRKDTCDIEDGYEYIYDLFTYFEAVFCMALPSFIIIISNVLVVLKLRTHLKRIPSSPTVSFHTGDVMSTSSTAIKSYTRVSRLSTKFSIDADKPKKKEKSLRYTDLQLTRSLLVVTWAFIILNLPNYLYRIITLLWDFENTSQTVKEVLLYSKLCAHMFLYTHHGFLFYLYIFYSPQMKRRLKPTALKLLECYCLKPHGEYSEHT</sequence>
<dbReference type="GO" id="GO:0042277">
    <property type="term" value="F:peptide binding"/>
    <property type="evidence" value="ECO:0007669"/>
    <property type="project" value="TreeGrafter"/>
</dbReference>
<evidence type="ECO:0000256" key="7">
    <source>
        <dbReference type="ARBA" id="ARBA00023170"/>
    </source>
</evidence>
<feature type="domain" description="G-protein coupled receptors family 1 profile" evidence="10">
    <location>
        <begin position="58"/>
        <end position="349"/>
    </location>
</feature>